<dbReference type="AlphaFoldDB" id="A0A2D2AYF8"/>
<evidence type="ECO:0000256" key="2">
    <source>
        <dbReference type="ARBA" id="ARBA00023015"/>
    </source>
</evidence>
<dbReference type="OrthoDB" id="279010at2"/>
<dbReference type="Proteomes" id="UP000228945">
    <property type="component" value="Chromosome"/>
</dbReference>
<proteinExistence type="inferred from homology"/>
<dbReference type="EMBL" id="CP024201">
    <property type="protein sequence ID" value="ATQ43046.1"/>
    <property type="molecule type" value="Genomic_DNA"/>
</dbReference>
<dbReference type="GO" id="GO:0045892">
    <property type="term" value="P:negative regulation of DNA-templated transcription"/>
    <property type="evidence" value="ECO:0007669"/>
    <property type="project" value="InterPro"/>
</dbReference>
<keyword evidence="4" id="KW-0804">Transcription</keyword>
<dbReference type="PIRSF" id="PIRSF019455">
    <property type="entry name" value="CopR_AtkY"/>
    <property type="match status" value="1"/>
</dbReference>
<evidence type="ECO:0000256" key="4">
    <source>
        <dbReference type="ARBA" id="ARBA00023163"/>
    </source>
</evidence>
<evidence type="ECO:0000313" key="6">
    <source>
        <dbReference type="Proteomes" id="UP000228945"/>
    </source>
</evidence>
<dbReference type="GO" id="GO:0003677">
    <property type="term" value="F:DNA binding"/>
    <property type="evidence" value="ECO:0007669"/>
    <property type="project" value="UniProtKB-KW"/>
</dbReference>
<dbReference type="Pfam" id="PF03965">
    <property type="entry name" value="Penicillinase_R"/>
    <property type="match status" value="1"/>
</dbReference>
<keyword evidence="2" id="KW-0805">Transcription regulation</keyword>
<dbReference type="SUPFAM" id="SSF46785">
    <property type="entry name" value="Winged helix' DNA-binding domain"/>
    <property type="match status" value="1"/>
</dbReference>
<organism evidence="5 6">
    <name type="scientific">Caulobacter mirabilis</name>
    <dbReference type="NCBI Taxonomy" id="69666"/>
    <lineage>
        <taxon>Bacteria</taxon>
        <taxon>Pseudomonadati</taxon>
        <taxon>Pseudomonadota</taxon>
        <taxon>Alphaproteobacteria</taxon>
        <taxon>Caulobacterales</taxon>
        <taxon>Caulobacteraceae</taxon>
        <taxon>Caulobacter</taxon>
    </lineage>
</organism>
<dbReference type="InterPro" id="IPR036390">
    <property type="entry name" value="WH_DNA-bd_sf"/>
</dbReference>
<keyword evidence="6" id="KW-1185">Reference proteome</keyword>
<dbReference type="InterPro" id="IPR036388">
    <property type="entry name" value="WH-like_DNA-bd_sf"/>
</dbReference>
<protein>
    <submittedName>
        <fullName evidence="5">CopY family transcriptional repressor</fullName>
    </submittedName>
</protein>
<gene>
    <name evidence="5" type="ORF">CSW64_11805</name>
</gene>
<keyword evidence="3" id="KW-0238">DNA-binding</keyword>
<accession>A0A2D2AYF8</accession>
<name>A0A2D2AYF8_9CAUL</name>
<dbReference type="KEGG" id="cmb:CSW64_11805"/>
<evidence type="ECO:0000256" key="1">
    <source>
        <dbReference type="ARBA" id="ARBA00011046"/>
    </source>
</evidence>
<dbReference type="InterPro" id="IPR005650">
    <property type="entry name" value="BlaI_family"/>
</dbReference>
<sequence>MADTPQPSEAELELLKILWRDGPASAREIQARLPEGLAWAASTTRTVLERMRAKGLLNREEVHGVAVYAAAAGKTQVLGGVLRRLVRGVLEVDGPLPASAFSGSQVLNEAELEELTAVLNADLEKDR</sequence>
<dbReference type="Gene3D" id="1.10.10.10">
    <property type="entry name" value="Winged helix-like DNA-binding domain superfamily/Winged helix DNA-binding domain"/>
    <property type="match status" value="1"/>
</dbReference>
<evidence type="ECO:0000313" key="5">
    <source>
        <dbReference type="EMBL" id="ATQ43046.1"/>
    </source>
</evidence>
<reference evidence="5 6" key="1">
    <citation type="submission" date="2017-10" db="EMBL/GenBank/DDBJ databases">
        <title>Genome sequence of Caulobacter mirabilis FWC38.</title>
        <authorList>
            <person name="Fiebig A."/>
            <person name="Crosson S."/>
        </authorList>
    </citation>
    <scope>NUCLEOTIDE SEQUENCE [LARGE SCALE GENOMIC DNA]</scope>
    <source>
        <strain evidence="5 6">FWC 38</strain>
    </source>
</reference>
<evidence type="ECO:0000256" key="3">
    <source>
        <dbReference type="ARBA" id="ARBA00023125"/>
    </source>
</evidence>
<comment type="similarity">
    <text evidence="1">Belongs to the BlaI transcriptional regulatory family.</text>
</comment>